<keyword evidence="4" id="KW-0328">Glycosyltransferase</keyword>
<dbReference type="PANTHER" id="PTHR47779">
    <property type="entry name" value="SYNTHASE (CCG-9), PUTATIVE (AFU_ORTHOLOGUE AFUA_3G12100)-RELATED"/>
    <property type="match status" value="1"/>
</dbReference>
<accession>A0A022W346</accession>
<reference evidence="9" key="1">
    <citation type="submission" date="2014-02" db="EMBL/GenBank/DDBJ databases">
        <title>The Genome Sequence of Trichophyton rubrum (morphotype fischeri) CBS 288.86.</title>
        <authorList>
            <consortium name="The Broad Institute Genomics Platform"/>
            <person name="Cuomo C.A."/>
            <person name="White T.C."/>
            <person name="Graser Y."/>
            <person name="Martinez-Rossi N."/>
            <person name="Heitman J."/>
            <person name="Young S.K."/>
            <person name="Zeng Q."/>
            <person name="Gargeya S."/>
            <person name="Abouelleil A."/>
            <person name="Alvarado L."/>
            <person name="Chapman S.B."/>
            <person name="Gainer-Dewar J."/>
            <person name="Goldberg J."/>
            <person name="Griggs A."/>
            <person name="Gujja S."/>
            <person name="Hansen M."/>
            <person name="Howarth C."/>
            <person name="Imamovic A."/>
            <person name="Larimer J."/>
            <person name="Martinez D."/>
            <person name="Murphy C."/>
            <person name="Pearson M.D."/>
            <person name="Persinoti G."/>
            <person name="Poon T."/>
            <person name="Priest M."/>
            <person name="Roberts A.D."/>
            <person name="Saif S."/>
            <person name="Shea T.D."/>
            <person name="Sykes S.N."/>
            <person name="Wortman J."/>
            <person name="Nusbaum C."/>
            <person name="Birren B."/>
        </authorList>
    </citation>
    <scope>NUCLEOTIDE SEQUENCE [LARGE SCALE GENOMIC DNA]</scope>
    <source>
        <strain evidence="9">CBS 288.86</strain>
    </source>
</reference>
<organism evidence="9">
    <name type="scientific">Trichophyton rubrum CBS 288.86</name>
    <dbReference type="NCBI Taxonomy" id="1215330"/>
    <lineage>
        <taxon>Eukaryota</taxon>
        <taxon>Fungi</taxon>
        <taxon>Dikarya</taxon>
        <taxon>Ascomycota</taxon>
        <taxon>Pezizomycotina</taxon>
        <taxon>Eurotiomycetes</taxon>
        <taxon>Eurotiomycetidae</taxon>
        <taxon>Onygenales</taxon>
        <taxon>Arthrodermataceae</taxon>
        <taxon>Trichophyton</taxon>
    </lineage>
</organism>
<dbReference type="Pfam" id="PF00534">
    <property type="entry name" value="Glycos_transf_1"/>
    <property type="match status" value="1"/>
</dbReference>
<evidence type="ECO:0000256" key="6">
    <source>
        <dbReference type="ARBA" id="ARBA00023277"/>
    </source>
</evidence>
<evidence type="ECO:0000256" key="1">
    <source>
        <dbReference type="ARBA" id="ARBA00009481"/>
    </source>
</evidence>
<name>A0A022W346_TRIRU</name>
<dbReference type="SUPFAM" id="SSF53756">
    <property type="entry name" value="UDP-Glycosyltransferase/glycogen phosphorylase"/>
    <property type="match status" value="1"/>
</dbReference>
<dbReference type="Gene3D" id="3.40.50.2000">
    <property type="entry name" value="Glycogen Phosphorylase B"/>
    <property type="match status" value="2"/>
</dbReference>
<evidence type="ECO:0000256" key="4">
    <source>
        <dbReference type="ARBA" id="ARBA00022676"/>
    </source>
</evidence>
<evidence type="ECO:0000256" key="5">
    <source>
        <dbReference type="ARBA" id="ARBA00022679"/>
    </source>
</evidence>
<dbReference type="Proteomes" id="UP000023758">
    <property type="component" value="Unassembled WGS sequence"/>
</dbReference>
<keyword evidence="6" id="KW-0119">Carbohydrate metabolism</keyword>
<evidence type="ECO:0000259" key="7">
    <source>
        <dbReference type="Pfam" id="PF00534"/>
    </source>
</evidence>
<dbReference type="InterPro" id="IPR001296">
    <property type="entry name" value="Glyco_trans_1"/>
</dbReference>
<feature type="domain" description="Trehalose synthase N-terminal" evidence="8">
    <location>
        <begin position="256"/>
        <end position="418"/>
    </location>
</feature>
<dbReference type="OrthoDB" id="937291at2759"/>
<comment type="similarity">
    <text evidence="1">Belongs to the glycosyltransferase group 1 family. Glycosyltransferase 4 subfamily.</text>
</comment>
<feature type="domain" description="Glycosyl transferase family 1" evidence="7">
    <location>
        <begin position="475"/>
        <end position="647"/>
    </location>
</feature>
<evidence type="ECO:0000256" key="2">
    <source>
        <dbReference type="ARBA" id="ARBA00011738"/>
    </source>
</evidence>
<dbReference type="HOGENOM" id="CLU_011001_2_0_1"/>
<evidence type="ECO:0000256" key="3">
    <source>
        <dbReference type="ARBA" id="ARBA00022526"/>
    </source>
</evidence>
<gene>
    <name evidence="9" type="ORF">H103_04359</name>
</gene>
<protein>
    <submittedName>
        <fullName evidence="9">Uncharacterized protein</fullName>
    </submittedName>
</protein>
<dbReference type="InterPro" id="IPR052078">
    <property type="entry name" value="Trehalose_Metab_GTase"/>
</dbReference>
<dbReference type="GO" id="GO:0006006">
    <property type="term" value="P:glucose metabolic process"/>
    <property type="evidence" value="ECO:0007669"/>
    <property type="project" value="UniProtKB-KW"/>
</dbReference>
<dbReference type="EMBL" id="KK207846">
    <property type="protein sequence ID" value="EZF52556.1"/>
    <property type="molecule type" value="Genomic_DNA"/>
</dbReference>
<evidence type="ECO:0000313" key="9">
    <source>
        <dbReference type="EMBL" id="EZF52556.1"/>
    </source>
</evidence>
<sequence>MLAHHPAPPAHHFTPHLAEVVDAATSQNRLFQRRTSVYQKYHLLENIRKKSWLGPPSETIYGGISFSFENDDKQIGIALAIRDTVYFLDFCEHHFSIEQYEPSEVGEVITQFIIDQLRTYEKDHLEKFFGIALPSLLVEKCPALCSRMWAELDIVPFVLDPHGPQRLEWVNMELWQTKTLDERAESIARKCITYFGPNQAPLLQVGFRGLVDVDAGSTAVLTSLSDYEKTVDERTWRAVMKYAADMKERNVKIAFFSSTPQGGGVALMRHALVRFSHALGTNIKWFVPRPRPGVFRITKNNHNILQGVAAPDQRLTNQHKRDLTDWILANANRYWFGKGGPLEPPEKGGADIIIIDDPQMPGLIPLIKKATPNRPVIYRSHIQIRSDLIDQPGSPQEECWQYFWESIRQADLFISHPVEAFVPSTVPKESVGYLPAATDWLDGLNKSMDDWDVGYYGRVFNGKCREIGMTTIDYPKDEYIVQVARFDPSKGIFDVLNSYAKFHDLVKDAPDVSIPKLLICGHGSVDDPDGALIYDSVIEYLSRDLAHLKSKICVIHIPPSDQILNVVLSKARIALQLSTREGFEVKVSEALHKGKPVIATKAGGIPLQVQHGKNGYLVEVSDTDAVAKHLYDLWTDHELYDRMSAYALQSVSDEVSTVGNILSWLYLASSMSKGDKCKPHGRWINDMAREAAGEPYVCGENRLKRAVDVRPFGC</sequence>
<dbReference type="Pfam" id="PF21269">
    <property type="entry name" value="TreT_GT1"/>
    <property type="match status" value="1"/>
</dbReference>
<dbReference type="AlphaFoldDB" id="A0A022W346"/>
<keyword evidence="3" id="KW-0313">Glucose metabolism</keyword>
<dbReference type="InterPro" id="IPR049438">
    <property type="entry name" value="TreT_GT1"/>
</dbReference>
<proteinExistence type="inferred from homology"/>
<comment type="subunit">
    <text evidence="2">Homodimer.</text>
</comment>
<dbReference type="PANTHER" id="PTHR47779:SF1">
    <property type="entry name" value="SYNTHASE (CCG-9), PUTATIVE (AFU_ORTHOLOGUE AFUA_3G12100)-RELATED"/>
    <property type="match status" value="1"/>
</dbReference>
<keyword evidence="5" id="KW-0808">Transferase</keyword>
<evidence type="ECO:0000259" key="8">
    <source>
        <dbReference type="Pfam" id="PF21269"/>
    </source>
</evidence>
<dbReference type="GO" id="GO:0016757">
    <property type="term" value="F:glycosyltransferase activity"/>
    <property type="evidence" value="ECO:0007669"/>
    <property type="project" value="UniProtKB-KW"/>
</dbReference>